<dbReference type="InterPro" id="IPR009218">
    <property type="entry name" value="HD_phosphohydro"/>
</dbReference>
<dbReference type="PIRSF" id="PIRSF035170">
    <property type="entry name" value="HD_phosphohydro"/>
    <property type="match status" value="1"/>
</dbReference>
<evidence type="ECO:0000313" key="1">
    <source>
        <dbReference type="EMBL" id="MEP1057017.1"/>
    </source>
</evidence>
<evidence type="ECO:0000313" key="2">
    <source>
        <dbReference type="Proteomes" id="UP001476950"/>
    </source>
</evidence>
<keyword evidence="2" id="KW-1185">Reference proteome</keyword>
<dbReference type="SUPFAM" id="SSF109604">
    <property type="entry name" value="HD-domain/PDEase-like"/>
    <property type="match status" value="1"/>
</dbReference>
<evidence type="ECO:0008006" key="3">
    <source>
        <dbReference type="Google" id="ProtNLM"/>
    </source>
</evidence>
<dbReference type="Proteomes" id="UP001476950">
    <property type="component" value="Unassembled WGS sequence"/>
</dbReference>
<dbReference type="Gene3D" id="1.10.3210.10">
    <property type="entry name" value="Hypothetical protein af1432"/>
    <property type="match status" value="1"/>
</dbReference>
<comment type="caution">
    <text evidence="1">The sequence shown here is derived from an EMBL/GenBank/DDBJ whole genome shotgun (WGS) entry which is preliminary data.</text>
</comment>
<dbReference type="EMBL" id="JAMPLM010000001">
    <property type="protein sequence ID" value="MEP1057017.1"/>
    <property type="molecule type" value="Genomic_DNA"/>
</dbReference>
<dbReference type="PANTHER" id="PTHR21174">
    <property type="match status" value="1"/>
</dbReference>
<organism evidence="1 2">
    <name type="scientific">Stenomitos frigidus AS-A4</name>
    <dbReference type="NCBI Taxonomy" id="2933935"/>
    <lineage>
        <taxon>Bacteria</taxon>
        <taxon>Bacillati</taxon>
        <taxon>Cyanobacteriota</taxon>
        <taxon>Cyanophyceae</taxon>
        <taxon>Leptolyngbyales</taxon>
        <taxon>Leptolyngbyaceae</taxon>
        <taxon>Stenomitos</taxon>
    </lineage>
</organism>
<accession>A0ABV0KD95</accession>
<name>A0ABV0KD95_9CYAN</name>
<reference evidence="1 2" key="1">
    <citation type="submission" date="2022-04" db="EMBL/GenBank/DDBJ databases">
        <title>Positive selection, recombination, and allopatry shape intraspecific diversity of widespread and dominant cyanobacteria.</title>
        <authorList>
            <person name="Wei J."/>
            <person name="Shu W."/>
            <person name="Hu C."/>
        </authorList>
    </citation>
    <scope>NUCLEOTIDE SEQUENCE [LARGE SCALE GENOMIC DNA]</scope>
    <source>
        <strain evidence="1 2">AS-A4</strain>
    </source>
</reference>
<dbReference type="RefSeq" id="WP_190453612.1">
    <property type="nucleotide sequence ID" value="NZ_JAMPLM010000001.1"/>
</dbReference>
<gene>
    <name evidence="1" type="ORF">NDI38_01115</name>
</gene>
<protein>
    <recommendedName>
        <fullName evidence="3">N-methyl-D-aspartate receptor NMDAR2C subunit</fullName>
    </recommendedName>
</protein>
<dbReference type="PANTHER" id="PTHR21174:SF0">
    <property type="entry name" value="HD PHOSPHOHYDROLASE FAMILY PROTEIN-RELATED"/>
    <property type="match status" value="1"/>
</dbReference>
<sequence length="210" mass="24470">MIQQLDILPRWCQLWQEVGARSIPEPLFEQIVAAYSEPHRAYHTLAHLEDCFAKWEAVRSLAHQPNAIELALYFHDVIYDPHASDNEERSAAMAVQWLQCGQVSQSLVEAVSQLILATKHQTTPKDEDAALLVDIDLAILGSPIAEFDRYEDNIRYEYNWVPEALYRAKRADILKQFLDRSRLFQTDFFHHQYEQQARSNLHRLIETLNP</sequence>
<proteinExistence type="predicted"/>